<dbReference type="InterPro" id="IPR017937">
    <property type="entry name" value="Thioredoxin_CS"/>
</dbReference>
<keyword evidence="4" id="KW-0676">Redox-active center</keyword>
<dbReference type="eggNOG" id="COG0526">
    <property type="taxonomic scope" value="Bacteria"/>
</dbReference>
<dbReference type="AlphaFoldDB" id="A0A081PFX9"/>
<feature type="domain" description="Thioredoxin" evidence="6">
    <location>
        <begin position="191"/>
        <end position="330"/>
    </location>
</feature>
<dbReference type="GO" id="GO:0030313">
    <property type="term" value="C:cell envelope"/>
    <property type="evidence" value="ECO:0007669"/>
    <property type="project" value="UniProtKB-SubCell"/>
</dbReference>
<evidence type="ECO:0000256" key="1">
    <source>
        <dbReference type="ARBA" id="ARBA00004196"/>
    </source>
</evidence>
<comment type="caution">
    <text evidence="7">The sequence shown here is derived from an EMBL/GenBank/DDBJ whole genome shotgun (WGS) entry which is preliminary data.</text>
</comment>
<evidence type="ECO:0000313" key="7">
    <source>
        <dbReference type="EMBL" id="KEQ29602.1"/>
    </source>
</evidence>
<dbReference type="GO" id="GO:0016209">
    <property type="term" value="F:antioxidant activity"/>
    <property type="evidence" value="ECO:0007669"/>
    <property type="project" value="InterPro"/>
</dbReference>
<dbReference type="OrthoDB" id="750178at2"/>
<keyword evidence="8" id="KW-1185">Reference proteome</keyword>
<evidence type="ECO:0000256" key="3">
    <source>
        <dbReference type="ARBA" id="ARBA00023157"/>
    </source>
</evidence>
<evidence type="ECO:0000256" key="2">
    <source>
        <dbReference type="ARBA" id="ARBA00022748"/>
    </source>
</evidence>
<keyword evidence="2" id="KW-0201">Cytochrome c-type biogenesis</keyword>
<gene>
    <name evidence="7" type="ORF">N180_17325</name>
</gene>
<dbReference type="CDD" id="cd02966">
    <property type="entry name" value="TlpA_like_family"/>
    <property type="match status" value="1"/>
</dbReference>
<dbReference type="InterPro" id="IPR000866">
    <property type="entry name" value="AhpC/TSA"/>
</dbReference>
<dbReference type="RefSeq" id="WP_037441686.1">
    <property type="nucleotide sequence ID" value="NZ_JNFF01000069.1"/>
</dbReference>
<keyword evidence="3" id="KW-1015">Disulfide bond</keyword>
<organism evidence="7 8">
    <name type="scientific">Pedobacter antarcticus 4BY</name>
    <dbReference type="NCBI Taxonomy" id="1358423"/>
    <lineage>
        <taxon>Bacteria</taxon>
        <taxon>Pseudomonadati</taxon>
        <taxon>Bacteroidota</taxon>
        <taxon>Sphingobacteriia</taxon>
        <taxon>Sphingobacteriales</taxon>
        <taxon>Sphingobacteriaceae</taxon>
        <taxon>Pedobacter</taxon>
    </lineage>
</organism>
<dbReference type="InterPro" id="IPR050553">
    <property type="entry name" value="Thioredoxin_ResA/DsbE_sf"/>
</dbReference>
<feature type="chain" id="PRO_5001761738" evidence="5">
    <location>
        <begin position="22"/>
        <end position="330"/>
    </location>
</feature>
<dbReference type="EMBL" id="JNFF01000069">
    <property type="protein sequence ID" value="KEQ29602.1"/>
    <property type="molecule type" value="Genomic_DNA"/>
</dbReference>
<proteinExistence type="predicted"/>
<evidence type="ECO:0000256" key="4">
    <source>
        <dbReference type="ARBA" id="ARBA00023284"/>
    </source>
</evidence>
<dbReference type="PANTHER" id="PTHR42852:SF6">
    <property type="entry name" value="THIOL:DISULFIDE INTERCHANGE PROTEIN DSBE"/>
    <property type="match status" value="1"/>
</dbReference>
<dbReference type="GO" id="GO:0016491">
    <property type="term" value="F:oxidoreductase activity"/>
    <property type="evidence" value="ECO:0007669"/>
    <property type="project" value="InterPro"/>
</dbReference>
<protein>
    <submittedName>
        <fullName evidence="7">Alkyl hydroperoxide reductase</fullName>
    </submittedName>
</protein>
<evidence type="ECO:0000256" key="5">
    <source>
        <dbReference type="SAM" id="SignalP"/>
    </source>
</evidence>
<comment type="subcellular location">
    <subcellularLocation>
        <location evidence="1">Cell envelope</location>
    </subcellularLocation>
</comment>
<dbReference type="InterPro" id="IPR036249">
    <property type="entry name" value="Thioredoxin-like_sf"/>
</dbReference>
<dbReference type="PANTHER" id="PTHR42852">
    <property type="entry name" value="THIOL:DISULFIDE INTERCHANGE PROTEIN DSBE"/>
    <property type="match status" value="1"/>
</dbReference>
<dbReference type="InterPro" id="IPR013766">
    <property type="entry name" value="Thioredoxin_domain"/>
</dbReference>
<evidence type="ECO:0000259" key="6">
    <source>
        <dbReference type="PROSITE" id="PS51352"/>
    </source>
</evidence>
<dbReference type="Pfam" id="PF14289">
    <property type="entry name" value="DUF4369"/>
    <property type="match status" value="1"/>
</dbReference>
<dbReference type="PROSITE" id="PS51352">
    <property type="entry name" value="THIOREDOXIN_2"/>
    <property type="match status" value="1"/>
</dbReference>
<dbReference type="SUPFAM" id="SSF52833">
    <property type="entry name" value="Thioredoxin-like"/>
    <property type="match status" value="1"/>
</dbReference>
<dbReference type="Pfam" id="PF00578">
    <property type="entry name" value="AhpC-TSA"/>
    <property type="match status" value="1"/>
</dbReference>
<dbReference type="GO" id="GO:0017004">
    <property type="term" value="P:cytochrome complex assembly"/>
    <property type="evidence" value="ECO:0007669"/>
    <property type="project" value="UniProtKB-KW"/>
</dbReference>
<feature type="signal peptide" evidence="5">
    <location>
        <begin position="1"/>
        <end position="21"/>
    </location>
</feature>
<keyword evidence="5" id="KW-0732">Signal</keyword>
<dbReference type="Gene3D" id="3.40.30.10">
    <property type="entry name" value="Glutaredoxin"/>
    <property type="match status" value="1"/>
</dbReference>
<dbReference type="InterPro" id="IPR025380">
    <property type="entry name" value="DUF4369"/>
</dbReference>
<evidence type="ECO:0000313" key="8">
    <source>
        <dbReference type="Proteomes" id="UP000028007"/>
    </source>
</evidence>
<name>A0A081PFX9_9SPHI</name>
<dbReference type="Proteomes" id="UP000028007">
    <property type="component" value="Unassembled WGS sequence"/>
</dbReference>
<dbReference type="PROSITE" id="PS00194">
    <property type="entry name" value="THIOREDOXIN_1"/>
    <property type="match status" value="1"/>
</dbReference>
<accession>A0A081PFX9</accession>
<sequence length="330" mass="36879">MKRTLQILTAGLLLSTLSLQAADKKPLTLTGTVPGLKSGKIYLQKFYNKSFITIDSASLNEGKFQFKTQLELPELYGVTLYKDQSPFYLFLESGAVNVELDTAAYYRGSKVTGSPAQDLFAAYKKERNVDVSAFIKANPASIVSAYILYRDFSYRLSPEEIKTNIALLDPSLKNTPYVNVLNELVTVLGNVSVGKKAPDFHSVTPEGKTVNLRDFQGKYVLVDFWAAWCPPCRKENPNLVAAYKQYNDKGFEILGVSLDKTKEAWEKAIKDDHLAWTQVSDLAFWDSAPAKLYGVRAIPSNVLLDPQGVIVGRNLRGEELQQKLKELFDK</sequence>
<reference evidence="7 8" key="1">
    <citation type="journal article" date="1992" name="Int. J. Syst. Bacteriol.">
        <title>Sphingobacterium antarcticus sp. nov. a Psychrotrophic Bacterium from the Soils of Schirmacher Oasis, Antarctica.</title>
        <authorList>
            <person name="Shivaji S."/>
            <person name="Ray M.K."/>
            <person name="Rao N.S."/>
            <person name="Saiserr L."/>
            <person name="Jagannadham M.V."/>
            <person name="Kumar G.S."/>
            <person name="Reddy G."/>
            <person name="Bhargava P.M."/>
        </authorList>
    </citation>
    <scope>NUCLEOTIDE SEQUENCE [LARGE SCALE GENOMIC DNA]</scope>
    <source>
        <strain evidence="7 8">4BY</strain>
    </source>
</reference>